<comment type="caution">
    <text evidence="1">The sequence shown here is derived from an EMBL/GenBank/DDBJ whole genome shotgun (WGS) entry which is preliminary data.</text>
</comment>
<name>A0ABD6D6D5_9EURY</name>
<dbReference type="EMBL" id="JBHUDM010000002">
    <property type="protein sequence ID" value="MFD1641597.1"/>
    <property type="molecule type" value="Genomic_DNA"/>
</dbReference>
<dbReference type="AlphaFoldDB" id="A0ABD6D6D5"/>
<evidence type="ECO:0000313" key="1">
    <source>
        <dbReference type="EMBL" id="MFD1641597.1"/>
    </source>
</evidence>
<gene>
    <name evidence="1" type="ORF">ACFSBW_06885</name>
</gene>
<reference evidence="1 2" key="1">
    <citation type="journal article" date="2019" name="Int. J. Syst. Evol. Microbiol.">
        <title>The Global Catalogue of Microorganisms (GCM) 10K type strain sequencing project: providing services to taxonomists for standard genome sequencing and annotation.</title>
        <authorList>
            <consortium name="The Broad Institute Genomics Platform"/>
            <consortium name="The Broad Institute Genome Sequencing Center for Infectious Disease"/>
            <person name="Wu L."/>
            <person name="Ma J."/>
        </authorList>
    </citation>
    <scope>NUCLEOTIDE SEQUENCE [LARGE SCALE GENOMIC DNA]</scope>
    <source>
        <strain evidence="1 2">CGMCC 1.10593</strain>
    </source>
</reference>
<dbReference type="Proteomes" id="UP001597052">
    <property type="component" value="Unassembled WGS sequence"/>
</dbReference>
<protein>
    <submittedName>
        <fullName evidence="1">Universal stress protein</fullName>
    </submittedName>
</protein>
<proteinExistence type="predicted"/>
<dbReference type="RefSeq" id="WP_256396803.1">
    <property type="nucleotide sequence ID" value="NZ_JANHDJ010000005.1"/>
</dbReference>
<sequence>MSNATSVLVPVAALQGEALSEALVEVLSSVEVTLLGYHEIPDQTATEQAHDQFNEQMQRKLDEYVELFAAHGGTVTPRTVFTHDAPETFKRIAIEEDIGAILVTNPAPAIDRVLVPIRGPVNLDPILTMTAALSVDPEIVLFHAAPSDETRADGEELLSTAAAQLEAAGVDPDRIDRQLAVSDTPIRAISDAATDTGLVVIGEKEPSVVDIIFGDAADRIAEAAASPVLVVRTDRSDED</sequence>
<dbReference type="SUPFAM" id="SSF52402">
    <property type="entry name" value="Adenine nucleotide alpha hydrolases-like"/>
    <property type="match status" value="1"/>
</dbReference>
<accession>A0ABD6D6D5</accession>
<organism evidence="1 2">
    <name type="scientific">Halohasta litorea</name>
    <dbReference type="NCBI Taxonomy" id="869891"/>
    <lineage>
        <taxon>Archaea</taxon>
        <taxon>Methanobacteriati</taxon>
        <taxon>Methanobacteriota</taxon>
        <taxon>Stenosarchaea group</taxon>
        <taxon>Halobacteria</taxon>
        <taxon>Halobacteriales</taxon>
        <taxon>Haloferacaceae</taxon>
        <taxon>Halohasta</taxon>
    </lineage>
</organism>
<dbReference type="Gene3D" id="3.40.50.12370">
    <property type="match status" value="1"/>
</dbReference>
<keyword evidence="2" id="KW-1185">Reference proteome</keyword>
<evidence type="ECO:0000313" key="2">
    <source>
        <dbReference type="Proteomes" id="UP001597052"/>
    </source>
</evidence>